<name>A0A5B6X1X9_9ROSI</name>
<evidence type="ECO:0000313" key="1">
    <source>
        <dbReference type="EMBL" id="KAA3487304.1"/>
    </source>
</evidence>
<gene>
    <name evidence="1" type="ORF">EPI10_031139</name>
</gene>
<dbReference type="EMBL" id="SMMG02000001">
    <property type="protein sequence ID" value="KAA3487304.1"/>
    <property type="molecule type" value="Genomic_DNA"/>
</dbReference>
<comment type="caution">
    <text evidence="1">The sequence shown here is derived from an EMBL/GenBank/DDBJ whole genome shotgun (WGS) entry which is preliminary data.</text>
</comment>
<dbReference type="InterPro" id="IPR012337">
    <property type="entry name" value="RNaseH-like_sf"/>
</dbReference>
<protein>
    <submittedName>
        <fullName evidence="1">Integrase</fullName>
    </submittedName>
</protein>
<dbReference type="InterPro" id="IPR036397">
    <property type="entry name" value="RNaseH_sf"/>
</dbReference>
<dbReference type="SUPFAM" id="SSF53098">
    <property type="entry name" value="Ribonuclease H-like"/>
    <property type="match status" value="1"/>
</dbReference>
<accession>A0A5B6X1X9</accession>
<dbReference type="PANTHER" id="PTHR35046">
    <property type="entry name" value="ZINC KNUCKLE (CCHC-TYPE) FAMILY PROTEIN"/>
    <property type="match status" value="1"/>
</dbReference>
<organism evidence="1 2">
    <name type="scientific">Gossypium australe</name>
    <dbReference type="NCBI Taxonomy" id="47621"/>
    <lineage>
        <taxon>Eukaryota</taxon>
        <taxon>Viridiplantae</taxon>
        <taxon>Streptophyta</taxon>
        <taxon>Embryophyta</taxon>
        <taxon>Tracheophyta</taxon>
        <taxon>Spermatophyta</taxon>
        <taxon>Magnoliopsida</taxon>
        <taxon>eudicotyledons</taxon>
        <taxon>Gunneridae</taxon>
        <taxon>Pentapetalae</taxon>
        <taxon>rosids</taxon>
        <taxon>malvids</taxon>
        <taxon>Malvales</taxon>
        <taxon>Malvaceae</taxon>
        <taxon>Malvoideae</taxon>
        <taxon>Gossypium</taxon>
    </lineage>
</organism>
<keyword evidence="2" id="KW-1185">Reference proteome</keyword>
<proteinExistence type="predicted"/>
<reference evidence="1" key="1">
    <citation type="submission" date="2019-08" db="EMBL/GenBank/DDBJ databases">
        <authorList>
            <person name="Liu F."/>
        </authorList>
    </citation>
    <scope>NUCLEOTIDE SEQUENCE [LARGE SCALE GENOMIC DNA]</scope>
    <source>
        <strain evidence="1">PA1801</strain>
        <tissue evidence="1">Leaf</tissue>
    </source>
</reference>
<dbReference type="OrthoDB" id="111931at2759"/>
<sequence length="120" mass="14089">MKRDISKFVSKCLVCQQVKARHQPMMIPEWKWDRVTMDFVSGLPLSIDEISTFHSDYSLNKLAELYISEIVRLHGVPVSIILDRDPRFTSRFWKKLQEALGTRLNLVQHFICKPTVSLRE</sequence>
<dbReference type="AlphaFoldDB" id="A0A5B6X1X9"/>
<dbReference type="Gene3D" id="3.30.420.10">
    <property type="entry name" value="Ribonuclease H-like superfamily/Ribonuclease H"/>
    <property type="match status" value="1"/>
</dbReference>
<dbReference type="GO" id="GO:0003676">
    <property type="term" value="F:nucleic acid binding"/>
    <property type="evidence" value="ECO:0007669"/>
    <property type="project" value="InterPro"/>
</dbReference>
<evidence type="ECO:0000313" key="2">
    <source>
        <dbReference type="Proteomes" id="UP000325315"/>
    </source>
</evidence>
<dbReference type="PANTHER" id="PTHR35046:SF9">
    <property type="entry name" value="RNA-DIRECTED DNA POLYMERASE"/>
    <property type="match status" value="1"/>
</dbReference>
<dbReference type="Proteomes" id="UP000325315">
    <property type="component" value="Unassembled WGS sequence"/>
</dbReference>